<dbReference type="InterPro" id="IPR036582">
    <property type="entry name" value="Mao_N_sf"/>
</dbReference>
<feature type="domain" description="Copper amine oxidase-like N-terminal" evidence="4">
    <location>
        <begin position="33"/>
        <end position="82"/>
    </location>
</feature>
<dbReference type="SUPFAM" id="SSF55383">
    <property type="entry name" value="Copper amine oxidase, domain N"/>
    <property type="match status" value="1"/>
</dbReference>
<evidence type="ECO:0000256" key="2">
    <source>
        <dbReference type="SAM" id="MobiDB-lite"/>
    </source>
</evidence>
<feature type="domain" description="DUF4352" evidence="5">
    <location>
        <begin position="150"/>
        <end position="234"/>
    </location>
</feature>
<dbReference type="Pfam" id="PF11611">
    <property type="entry name" value="DUF4352"/>
    <property type="match status" value="1"/>
</dbReference>
<feature type="chain" id="PRO_5047351257" evidence="3">
    <location>
        <begin position="20"/>
        <end position="250"/>
    </location>
</feature>
<sequence length="250" mass="26318">MKKKVIWSSIIATFMLVLAAAGGYAAAKMTLIVDGKKASVDPVVIKGVTYVPLRAAGEMLGATVQYESSTNTVKVTSKGATAPTAPKTDIPSKETSSKIGYSRSTPAPIGSKVTFDADGLLDKYTAEIALEEVIRGSEAGNKVASANMFNDAAPEGYEYLLAKINVKVLSNKKADATVSISGLQFTLVSSDGKDYNSVIVVAPEPELRSNLYAGASHSGWAVFLVKTDDKSPLITFGRNFDGTGGIWLKP</sequence>
<dbReference type="EMBL" id="CP091430">
    <property type="protein sequence ID" value="UVI27621.1"/>
    <property type="molecule type" value="Genomic_DNA"/>
</dbReference>
<feature type="region of interest" description="Disordered" evidence="2">
    <location>
        <begin position="77"/>
        <end position="101"/>
    </location>
</feature>
<reference evidence="6" key="1">
    <citation type="submission" date="2022-01" db="EMBL/GenBank/DDBJ databases">
        <title>Paenibacillus spongiae sp. nov., isolated from marine sponge.</title>
        <authorList>
            <person name="Li Z."/>
            <person name="Zhang M."/>
        </authorList>
    </citation>
    <scope>NUCLEOTIDE SEQUENCE</scope>
    <source>
        <strain evidence="6">PHS-Z3</strain>
    </source>
</reference>
<organism evidence="6 7">
    <name type="scientific">Paenibacillus spongiae</name>
    <dbReference type="NCBI Taxonomy" id="2909671"/>
    <lineage>
        <taxon>Bacteria</taxon>
        <taxon>Bacillati</taxon>
        <taxon>Bacillota</taxon>
        <taxon>Bacilli</taxon>
        <taxon>Bacillales</taxon>
        <taxon>Paenibacillaceae</taxon>
        <taxon>Paenibacillus</taxon>
    </lineage>
</organism>
<dbReference type="InterPro" id="IPR029050">
    <property type="entry name" value="Immunoprotect_excell_Ig-like"/>
</dbReference>
<name>A0ABY5S187_9BACL</name>
<dbReference type="Gene3D" id="2.60.40.1240">
    <property type="match status" value="1"/>
</dbReference>
<evidence type="ECO:0000313" key="6">
    <source>
        <dbReference type="EMBL" id="UVI27621.1"/>
    </source>
</evidence>
<dbReference type="InterPro" id="IPR012854">
    <property type="entry name" value="Cu_amine_oxidase-like_N"/>
</dbReference>
<proteinExistence type="predicted"/>
<protein>
    <submittedName>
        <fullName evidence="6">DUF4352 domain-containing protein</fullName>
    </submittedName>
</protein>
<evidence type="ECO:0000256" key="3">
    <source>
        <dbReference type="SAM" id="SignalP"/>
    </source>
</evidence>
<dbReference type="Proteomes" id="UP001057877">
    <property type="component" value="Chromosome"/>
</dbReference>
<evidence type="ECO:0000256" key="1">
    <source>
        <dbReference type="ARBA" id="ARBA00022729"/>
    </source>
</evidence>
<gene>
    <name evidence="6" type="ORF">L1F29_19330</name>
</gene>
<evidence type="ECO:0000313" key="7">
    <source>
        <dbReference type="Proteomes" id="UP001057877"/>
    </source>
</evidence>
<dbReference type="Pfam" id="PF07833">
    <property type="entry name" value="Cu_amine_oxidN1"/>
    <property type="match status" value="1"/>
</dbReference>
<evidence type="ECO:0000259" key="4">
    <source>
        <dbReference type="Pfam" id="PF07833"/>
    </source>
</evidence>
<keyword evidence="7" id="KW-1185">Reference proteome</keyword>
<dbReference type="RefSeq" id="WP_258383711.1">
    <property type="nucleotide sequence ID" value="NZ_CP091430.1"/>
</dbReference>
<accession>A0ABY5S187</accession>
<dbReference type="InterPro" id="IPR029051">
    <property type="entry name" value="DUF4352"/>
</dbReference>
<feature type="signal peptide" evidence="3">
    <location>
        <begin position="1"/>
        <end position="19"/>
    </location>
</feature>
<evidence type="ECO:0000259" key="5">
    <source>
        <dbReference type="Pfam" id="PF11611"/>
    </source>
</evidence>
<keyword evidence="1 3" id="KW-0732">Signal</keyword>